<dbReference type="SMART" id="SM00361">
    <property type="entry name" value="RRM_1"/>
    <property type="match status" value="1"/>
</dbReference>
<reference evidence="5" key="1">
    <citation type="journal article" date="2023" name="Mol. Biol. Evol.">
        <title>Third-Generation Sequencing Reveals the Adaptive Role of the Epigenome in Three Deep-Sea Polychaetes.</title>
        <authorList>
            <person name="Perez M."/>
            <person name="Aroh O."/>
            <person name="Sun Y."/>
            <person name="Lan Y."/>
            <person name="Juniper S.K."/>
            <person name="Young C.R."/>
            <person name="Angers B."/>
            <person name="Qian P.Y."/>
        </authorList>
    </citation>
    <scope>NUCLEOTIDE SEQUENCE</scope>
    <source>
        <strain evidence="5">P08H-3</strain>
    </source>
</reference>
<evidence type="ECO:0000256" key="1">
    <source>
        <dbReference type="ARBA" id="ARBA00022884"/>
    </source>
</evidence>
<protein>
    <recommendedName>
        <fullName evidence="4">RRM domain-containing protein</fullName>
    </recommendedName>
</protein>
<accession>A0AAD9JZJ6</accession>
<feature type="region of interest" description="Disordered" evidence="3">
    <location>
        <begin position="180"/>
        <end position="224"/>
    </location>
</feature>
<dbReference type="AlphaFoldDB" id="A0AAD9JZJ6"/>
<name>A0AAD9JZJ6_9ANNE</name>
<evidence type="ECO:0000256" key="3">
    <source>
        <dbReference type="SAM" id="MobiDB-lite"/>
    </source>
</evidence>
<evidence type="ECO:0000256" key="2">
    <source>
        <dbReference type="PROSITE-ProRule" id="PRU00176"/>
    </source>
</evidence>
<dbReference type="InterPro" id="IPR003954">
    <property type="entry name" value="RRM_euk-type"/>
</dbReference>
<dbReference type="GO" id="GO:0003723">
    <property type="term" value="F:RNA binding"/>
    <property type="evidence" value="ECO:0007669"/>
    <property type="project" value="UniProtKB-UniRule"/>
</dbReference>
<dbReference type="CDD" id="cd12438">
    <property type="entry name" value="RRM_CNOT4"/>
    <property type="match status" value="1"/>
</dbReference>
<dbReference type="FunFam" id="3.30.70.330:FF:000044">
    <property type="entry name" value="Putative ccr4-not transcription complex subunit 4"/>
    <property type="match status" value="1"/>
</dbReference>
<feature type="compositionally biased region" description="Low complexity" evidence="3">
    <location>
        <begin position="180"/>
        <end position="196"/>
    </location>
</feature>
<dbReference type="InterPro" id="IPR035979">
    <property type="entry name" value="RBD_domain_sf"/>
</dbReference>
<dbReference type="InterPro" id="IPR034261">
    <property type="entry name" value="CNOT4_RRM"/>
</dbReference>
<dbReference type="InterPro" id="IPR039780">
    <property type="entry name" value="Mot2"/>
</dbReference>
<dbReference type="Gene3D" id="3.30.70.330">
    <property type="match status" value="1"/>
</dbReference>
<keyword evidence="1 2" id="KW-0694">RNA-binding</keyword>
<dbReference type="GO" id="GO:0004842">
    <property type="term" value="F:ubiquitin-protein transferase activity"/>
    <property type="evidence" value="ECO:0007669"/>
    <property type="project" value="InterPro"/>
</dbReference>
<comment type="caution">
    <text evidence="5">The sequence shown here is derived from an EMBL/GenBank/DDBJ whole genome shotgun (WGS) entry which is preliminary data.</text>
</comment>
<proteinExistence type="predicted"/>
<dbReference type="Pfam" id="PF00076">
    <property type="entry name" value="RRM_1"/>
    <property type="match status" value="1"/>
</dbReference>
<sequence>MVKCFAYRVVQKNLVFVVGLSQRLADPEVLKKHEYFGKFGKIHKVVINQSTSYAGAQGPSASAYVTYHRPEDALKAIQAVNNIHVDGRTLKASLGTTKYCSHFLRGAQCPKPIGQNEIGLSSKHQEYELKLYEQYMNSQNLTTTSVTPPVPTKPQSRLYTVLLLSTCQFSLHLRSSISPHSSFSNSSNGSHSLDFSSKTETQNAQNRAPGFHRNNGQYTDTVNR</sequence>
<dbReference type="InterPro" id="IPR000504">
    <property type="entry name" value="RRM_dom"/>
</dbReference>
<dbReference type="PANTHER" id="PTHR12603:SF0">
    <property type="entry name" value="CCR4-NOT TRANSCRIPTION COMPLEX SUBUNIT 4"/>
    <property type="match status" value="1"/>
</dbReference>
<dbReference type="GO" id="GO:0030014">
    <property type="term" value="C:CCR4-NOT complex"/>
    <property type="evidence" value="ECO:0007669"/>
    <property type="project" value="InterPro"/>
</dbReference>
<evidence type="ECO:0000313" key="5">
    <source>
        <dbReference type="EMBL" id="KAK2161100.1"/>
    </source>
</evidence>
<dbReference type="PROSITE" id="PS50102">
    <property type="entry name" value="RRM"/>
    <property type="match status" value="1"/>
</dbReference>
<dbReference type="GO" id="GO:0016567">
    <property type="term" value="P:protein ubiquitination"/>
    <property type="evidence" value="ECO:0007669"/>
    <property type="project" value="TreeGrafter"/>
</dbReference>
<feature type="compositionally biased region" description="Polar residues" evidence="3">
    <location>
        <begin position="214"/>
        <end position="224"/>
    </location>
</feature>
<dbReference type="EMBL" id="JAODUP010000121">
    <property type="protein sequence ID" value="KAK2161100.1"/>
    <property type="molecule type" value="Genomic_DNA"/>
</dbReference>
<dbReference type="SUPFAM" id="SSF54928">
    <property type="entry name" value="RNA-binding domain, RBD"/>
    <property type="match status" value="1"/>
</dbReference>
<evidence type="ECO:0000259" key="4">
    <source>
        <dbReference type="PROSITE" id="PS50102"/>
    </source>
</evidence>
<evidence type="ECO:0000313" key="6">
    <source>
        <dbReference type="Proteomes" id="UP001208570"/>
    </source>
</evidence>
<dbReference type="InterPro" id="IPR012677">
    <property type="entry name" value="Nucleotide-bd_a/b_plait_sf"/>
</dbReference>
<organism evidence="5 6">
    <name type="scientific">Paralvinella palmiformis</name>
    <dbReference type="NCBI Taxonomy" id="53620"/>
    <lineage>
        <taxon>Eukaryota</taxon>
        <taxon>Metazoa</taxon>
        <taxon>Spiralia</taxon>
        <taxon>Lophotrochozoa</taxon>
        <taxon>Annelida</taxon>
        <taxon>Polychaeta</taxon>
        <taxon>Sedentaria</taxon>
        <taxon>Canalipalpata</taxon>
        <taxon>Terebellida</taxon>
        <taxon>Terebelliformia</taxon>
        <taxon>Alvinellidae</taxon>
        <taxon>Paralvinella</taxon>
    </lineage>
</organism>
<dbReference type="Proteomes" id="UP001208570">
    <property type="component" value="Unassembled WGS sequence"/>
</dbReference>
<feature type="domain" description="RRM" evidence="4">
    <location>
        <begin position="13"/>
        <end position="97"/>
    </location>
</feature>
<dbReference type="PANTHER" id="PTHR12603">
    <property type="entry name" value="CCR4-NOT TRANSCRIPTION COMPLEX RELATED"/>
    <property type="match status" value="1"/>
</dbReference>
<gene>
    <name evidence="5" type="ORF">LSH36_121g05020</name>
</gene>
<keyword evidence="6" id="KW-1185">Reference proteome</keyword>